<feature type="domain" description="DCUN1" evidence="3">
    <location>
        <begin position="55"/>
        <end position="296"/>
    </location>
</feature>
<accession>A0A2R6NKZ0</accession>
<reference evidence="4 5" key="1">
    <citation type="submission" date="2018-02" db="EMBL/GenBank/DDBJ databases">
        <title>Genome sequence of the basidiomycete white-rot fungus Phlebia centrifuga.</title>
        <authorList>
            <person name="Granchi Z."/>
            <person name="Peng M."/>
            <person name="de Vries R.P."/>
            <person name="Hilden K."/>
            <person name="Makela M.R."/>
            <person name="Grigoriev I."/>
            <person name="Riley R."/>
        </authorList>
    </citation>
    <scope>NUCLEOTIDE SEQUENCE [LARGE SCALE GENOMIC DNA]</scope>
    <source>
        <strain evidence="4 5">FBCC195</strain>
    </source>
</reference>
<dbReference type="PANTHER" id="PTHR12281:SF31">
    <property type="entry name" value="DCN1-LIKE PROTEIN 3"/>
    <property type="match status" value="1"/>
</dbReference>
<dbReference type="GO" id="GO:0000151">
    <property type="term" value="C:ubiquitin ligase complex"/>
    <property type="evidence" value="ECO:0007669"/>
    <property type="project" value="TreeGrafter"/>
</dbReference>
<dbReference type="InterPro" id="IPR009060">
    <property type="entry name" value="UBA-like_sf"/>
</dbReference>
<proteinExistence type="predicted"/>
<comment type="caution">
    <text evidence="4">The sequence shown here is derived from an EMBL/GenBank/DDBJ whole genome shotgun (WGS) entry which is preliminary data.</text>
</comment>
<dbReference type="Gene3D" id="1.10.8.10">
    <property type="entry name" value="DNA helicase RuvA subunit, C-terminal domain"/>
    <property type="match status" value="1"/>
</dbReference>
<dbReference type="Pfam" id="PF03556">
    <property type="entry name" value="Cullin_binding"/>
    <property type="match status" value="1"/>
</dbReference>
<name>A0A2R6NKZ0_9APHY</name>
<dbReference type="Gene3D" id="1.10.238.10">
    <property type="entry name" value="EF-hand"/>
    <property type="match status" value="1"/>
</dbReference>
<dbReference type="GO" id="GO:0097602">
    <property type="term" value="F:cullin family protein binding"/>
    <property type="evidence" value="ECO:0007669"/>
    <property type="project" value="TreeGrafter"/>
</dbReference>
<dbReference type="STRING" id="98765.A0A2R6NKZ0"/>
<dbReference type="InterPro" id="IPR014764">
    <property type="entry name" value="DCN-prot"/>
</dbReference>
<protein>
    <recommendedName>
        <fullName evidence="2">Defective in cullin neddylation protein</fullName>
    </recommendedName>
</protein>
<evidence type="ECO:0000313" key="5">
    <source>
        <dbReference type="Proteomes" id="UP000186601"/>
    </source>
</evidence>
<dbReference type="Gene3D" id="1.10.238.200">
    <property type="entry name" value="Cullin, PONY binding domain"/>
    <property type="match status" value="1"/>
</dbReference>
<dbReference type="AlphaFoldDB" id="A0A2R6NKZ0"/>
<dbReference type="Pfam" id="PF14555">
    <property type="entry name" value="UBA_4"/>
    <property type="match status" value="1"/>
</dbReference>
<sequence length="303" mass="34327">MDPQTEEKIAQFCAVTGASQRDAKRYLEKHNKRVDLAIDAFYNEPVHPRQTTGAPSTSKLNLLFDNYKDPDGDEITVDGTIKMCQDLKVDPEDVVLLSVAYELKSPRLGEWTRKGWVDGWKSIGCDGIPTMQTSLLRLRDRLGSDAAYFQQVYNYAFEFSRPPGQRSLVMDMAQGFWGLLIPHGLQGGALSHIATLPGRDNGEDVRMGAQEEGWNDELTQWWFEYLTEKGIKGVSKDVWQMFLEFVRTVDSKFEKYDLEGQCSSRIMPLAKQGPHHMVVALAAWPSTIDDFVEYARARFSSGQ</sequence>
<keyword evidence="5" id="KW-1185">Reference proteome</keyword>
<dbReference type="GO" id="GO:0031624">
    <property type="term" value="F:ubiquitin conjugating enzyme binding"/>
    <property type="evidence" value="ECO:0007669"/>
    <property type="project" value="TreeGrafter"/>
</dbReference>
<comment type="function">
    <text evidence="2">Neddylation of cullins play an essential role in the regulation of SCF-type complexes activity.</text>
</comment>
<dbReference type="GO" id="GO:0032182">
    <property type="term" value="F:ubiquitin-like protein binding"/>
    <property type="evidence" value="ECO:0007669"/>
    <property type="project" value="TreeGrafter"/>
</dbReference>
<dbReference type="Proteomes" id="UP000186601">
    <property type="component" value="Unassembled WGS sequence"/>
</dbReference>
<evidence type="ECO:0000256" key="2">
    <source>
        <dbReference type="RuleBase" id="RU410713"/>
    </source>
</evidence>
<dbReference type="InterPro" id="IPR042460">
    <property type="entry name" value="DCN1-like_PONY"/>
</dbReference>
<evidence type="ECO:0000313" key="4">
    <source>
        <dbReference type="EMBL" id="PSR73037.1"/>
    </source>
</evidence>
<keyword evidence="1" id="KW-0833">Ubl conjugation pathway</keyword>
<dbReference type="SUPFAM" id="SSF46934">
    <property type="entry name" value="UBA-like"/>
    <property type="match status" value="1"/>
</dbReference>
<dbReference type="PROSITE" id="PS51229">
    <property type="entry name" value="DCUN1"/>
    <property type="match status" value="1"/>
</dbReference>
<dbReference type="PANTHER" id="PTHR12281">
    <property type="entry name" value="RP42 RELATED"/>
    <property type="match status" value="1"/>
</dbReference>
<dbReference type="GO" id="GO:0045116">
    <property type="term" value="P:protein neddylation"/>
    <property type="evidence" value="ECO:0007669"/>
    <property type="project" value="TreeGrafter"/>
</dbReference>
<evidence type="ECO:0000256" key="1">
    <source>
        <dbReference type="ARBA" id="ARBA00022786"/>
    </source>
</evidence>
<dbReference type="InterPro" id="IPR005176">
    <property type="entry name" value="PONY_dom"/>
</dbReference>
<dbReference type="OrthoDB" id="27198at2759"/>
<gene>
    <name evidence="4" type="ORF">PHLCEN_2v11141</name>
</gene>
<dbReference type="EMBL" id="MLYV02001119">
    <property type="protein sequence ID" value="PSR73037.1"/>
    <property type="molecule type" value="Genomic_DNA"/>
</dbReference>
<evidence type="ECO:0000259" key="3">
    <source>
        <dbReference type="PROSITE" id="PS51229"/>
    </source>
</evidence>
<organism evidence="4 5">
    <name type="scientific">Hermanssonia centrifuga</name>
    <dbReference type="NCBI Taxonomy" id="98765"/>
    <lineage>
        <taxon>Eukaryota</taxon>
        <taxon>Fungi</taxon>
        <taxon>Dikarya</taxon>
        <taxon>Basidiomycota</taxon>
        <taxon>Agaricomycotina</taxon>
        <taxon>Agaricomycetes</taxon>
        <taxon>Polyporales</taxon>
        <taxon>Meruliaceae</taxon>
        <taxon>Hermanssonia</taxon>
    </lineage>
</organism>